<dbReference type="SUPFAM" id="SSF81452">
    <property type="entry name" value="Cytochrome c oxidase subunit III-like"/>
    <property type="match status" value="1"/>
</dbReference>
<dbReference type="AlphaFoldDB" id="A0A8J2YHY6"/>
<evidence type="ECO:0000256" key="10">
    <source>
        <dbReference type="ARBA" id="ARBA00023002"/>
    </source>
</evidence>
<dbReference type="CDD" id="cd02863">
    <property type="entry name" value="Ubiquinol_oxidase_III"/>
    <property type="match status" value="1"/>
</dbReference>
<evidence type="ECO:0000256" key="9">
    <source>
        <dbReference type="ARBA" id="ARBA00022989"/>
    </source>
</evidence>
<keyword evidence="17" id="KW-1185">Reference proteome</keyword>
<keyword evidence="7 13" id="KW-0812">Transmembrane</keyword>
<reference evidence="16" key="1">
    <citation type="journal article" date="2014" name="Int. J. Syst. Evol. Microbiol.">
        <title>Complete genome sequence of Corynebacterium casei LMG S-19264T (=DSM 44701T), isolated from a smear-ripened cheese.</title>
        <authorList>
            <consortium name="US DOE Joint Genome Institute (JGI-PGF)"/>
            <person name="Walter F."/>
            <person name="Albersmeier A."/>
            <person name="Kalinowski J."/>
            <person name="Ruckert C."/>
        </authorList>
    </citation>
    <scope>NUCLEOTIDE SEQUENCE</scope>
    <source>
        <strain evidence="16">CGMCC 1.15371</strain>
    </source>
</reference>
<comment type="function">
    <text evidence="12">Cytochrome bo(3) ubiquinol terminal oxidase is the component of the aerobic respiratory chain of E.coli that predominates when cells are grown at high aeration. Has proton pump activity across the membrane in addition to electron transfer, pumping 2 protons/electron.</text>
</comment>
<dbReference type="InterPro" id="IPR013833">
    <property type="entry name" value="Cyt_c_oxidase_su3_a-hlx"/>
</dbReference>
<dbReference type="GO" id="GO:0009486">
    <property type="term" value="F:cytochrome bo3 ubiquinol oxidase activity"/>
    <property type="evidence" value="ECO:0007669"/>
    <property type="project" value="InterPro"/>
</dbReference>
<dbReference type="PANTHER" id="PTHR11403">
    <property type="entry name" value="CYTOCHROME C OXIDASE SUBUNIT III"/>
    <property type="match status" value="1"/>
</dbReference>
<evidence type="ECO:0000256" key="2">
    <source>
        <dbReference type="ARBA" id="ARBA00004651"/>
    </source>
</evidence>
<comment type="similarity">
    <text evidence="3 13">Belongs to the cytochrome c oxidase subunit 3 family.</text>
</comment>
<feature type="transmembrane region" description="Helical" evidence="14">
    <location>
        <begin position="184"/>
        <end position="207"/>
    </location>
</feature>
<evidence type="ECO:0000313" key="17">
    <source>
        <dbReference type="Proteomes" id="UP000628775"/>
    </source>
</evidence>
<comment type="catalytic activity">
    <reaction evidence="1 14">
        <text>2 a quinol + O2 = 2 a quinone + 2 H2O</text>
        <dbReference type="Rhea" id="RHEA:55376"/>
        <dbReference type="ChEBI" id="CHEBI:15377"/>
        <dbReference type="ChEBI" id="CHEBI:15379"/>
        <dbReference type="ChEBI" id="CHEBI:24646"/>
        <dbReference type="ChEBI" id="CHEBI:132124"/>
    </reaction>
</comment>
<protein>
    <recommendedName>
        <fullName evidence="14">Quinol oxidase subunit 3</fullName>
        <ecNumber evidence="14">1.10.3.-</ecNumber>
    </recommendedName>
</protein>
<dbReference type="Pfam" id="PF00510">
    <property type="entry name" value="COX3"/>
    <property type="match status" value="1"/>
</dbReference>
<dbReference type="RefSeq" id="WP_188694065.1">
    <property type="nucleotide sequence ID" value="NZ_BMIR01000010.1"/>
</dbReference>
<dbReference type="GO" id="GO:0005886">
    <property type="term" value="C:plasma membrane"/>
    <property type="evidence" value="ECO:0007669"/>
    <property type="project" value="UniProtKB-SubCell"/>
</dbReference>
<feature type="transmembrane region" description="Helical" evidence="14">
    <location>
        <begin position="142"/>
        <end position="163"/>
    </location>
</feature>
<evidence type="ECO:0000256" key="11">
    <source>
        <dbReference type="ARBA" id="ARBA00023136"/>
    </source>
</evidence>
<evidence type="ECO:0000313" key="16">
    <source>
        <dbReference type="EMBL" id="GGE44135.1"/>
    </source>
</evidence>
<keyword evidence="6 14" id="KW-1003">Cell membrane</keyword>
<keyword evidence="10 14" id="KW-0560">Oxidoreductase</keyword>
<dbReference type="Proteomes" id="UP000628775">
    <property type="component" value="Unassembled WGS sequence"/>
</dbReference>
<dbReference type="Gene3D" id="1.20.120.80">
    <property type="entry name" value="Cytochrome c oxidase, subunit III, four-helix bundle"/>
    <property type="match status" value="1"/>
</dbReference>
<dbReference type="GO" id="GO:0019646">
    <property type="term" value="P:aerobic electron transport chain"/>
    <property type="evidence" value="ECO:0007669"/>
    <property type="project" value="UniProtKB-UniRule"/>
</dbReference>
<dbReference type="EMBL" id="BMIR01000010">
    <property type="protein sequence ID" value="GGE44135.1"/>
    <property type="molecule type" value="Genomic_DNA"/>
</dbReference>
<comment type="caution">
    <text evidence="16">The sequence shown here is derived from an EMBL/GenBank/DDBJ whole genome shotgun (WGS) entry which is preliminary data.</text>
</comment>
<comment type="subunit">
    <text evidence="4">Heterooctamer of two A chains, two B chains, two C chains and two D chains.</text>
</comment>
<dbReference type="InterPro" id="IPR014206">
    <property type="entry name" value="Cyt_c_ubiqinol_oxidase_su3"/>
</dbReference>
<evidence type="ECO:0000256" key="7">
    <source>
        <dbReference type="ARBA" id="ARBA00022692"/>
    </source>
</evidence>
<dbReference type="InterPro" id="IPR000298">
    <property type="entry name" value="Cyt_c_oxidase-like_su3"/>
</dbReference>
<feature type="transmembrane region" description="Helical" evidence="14">
    <location>
        <begin position="105"/>
        <end position="122"/>
    </location>
</feature>
<keyword evidence="9 14" id="KW-1133">Transmembrane helix</keyword>
<feature type="domain" description="Heme-copper oxidase subunit III family profile" evidence="15">
    <location>
        <begin position="34"/>
        <end position="210"/>
    </location>
</feature>
<evidence type="ECO:0000256" key="3">
    <source>
        <dbReference type="ARBA" id="ARBA00010581"/>
    </source>
</evidence>
<comment type="subcellular location">
    <subcellularLocation>
        <location evidence="2 13">Cell membrane</location>
        <topology evidence="2 13">Multi-pass membrane protein</topology>
    </subcellularLocation>
</comment>
<dbReference type="InterPro" id="IPR033946">
    <property type="entry name" value="Ubiquinol_oxase_su3_dom"/>
</dbReference>
<comment type="function">
    <text evidence="14">Catalyzes quinol oxidation with the concomitant reduction of oxygen to water.</text>
</comment>
<sequence>MSTLNHYKEPEKQSHSTTSELLEYQRHDGPLNILGFWIFLATDLLLFACLFATYLVIRTHVDGGPTDKDLFEIPGFTIETILLLASSFTGSLAVYEMRHNDKKRLLGWLVVTVLLGLGFIGIEVSEFLSYIREGATMQRSAFLSAFFTLVGTHGSHVSLGIIWMISIIRQVAKYGIEPINARKVFIIGLYWHFLDIVWIFIFTVVYMTGVVS</sequence>
<evidence type="ECO:0000256" key="6">
    <source>
        <dbReference type="ARBA" id="ARBA00022475"/>
    </source>
</evidence>
<evidence type="ECO:0000256" key="1">
    <source>
        <dbReference type="ARBA" id="ARBA00000725"/>
    </source>
</evidence>
<dbReference type="FunFam" id="1.20.120.80:FF:000001">
    <property type="entry name" value="Cytochrome (Ubi)quinol oxidase subunit III"/>
    <property type="match status" value="1"/>
</dbReference>
<evidence type="ECO:0000256" key="8">
    <source>
        <dbReference type="ARBA" id="ARBA00022982"/>
    </source>
</evidence>
<organism evidence="16 17">
    <name type="scientific">Pullulanibacillus camelliae</name>
    <dbReference type="NCBI Taxonomy" id="1707096"/>
    <lineage>
        <taxon>Bacteria</taxon>
        <taxon>Bacillati</taxon>
        <taxon>Bacillota</taxon>
        <taxon>Bacilli</taxon>
        <taxon>Bacillales</taxon>
        <taxon>Sporolactobacillaceae</taxon>
        <taxon>Pullulanibacillus</taxon>
    </lineage>
</organism>
<dbReference type="NCBIfam" id="TIGR02842">
    <property type="entry name" value="CyoC"/>
    <property type="match status" value="1"/>
</dbReference>
<dbReference type="PROSITE" id="PS50253">
    <property type="entry name" value="COX3"/>
    <property type="match status" value="1"/>
</dbReference>
<feature type="transmembrane region" description="Helical" evidence="14">
    <location>
        <begin position="73"/>
        <end position="93"/>
    </location>
</feature>
<dbReference type="InterPro" id="IPR024791">
    <property type="entry name" value="Cyt_c/ubiquinol_Oxase_su3"/>
</dbReference>
<feature type="transmembrane region" description="Helical" evidence="14">
    <location>
        <begin position="34"/>
        <end position="57"/>
    </location>
</feature>
<dbReference type="PANTHER" id="PTHR11403:SF2">
    <property type="entry name" value="CYTOCHROME BO(3) UBIQUINOL OXIDASE SUBUNIT 3"/>
    <property type="match status" value="1"/>
</dbReference>
<dbReference type="GO" id="GO:0004129">
    <property type="term" value="F:cytochrome-c oxidase activity"/>
    <property type="evidence" value="ECO:0007669"/>
    <property type="project" value="UniProtKB-UniRule"/>
</dbReference>
<name>A0A8J2YHY6_9BACL</name>
<keyword evidence="5" id="KW-0813">Transport</keyword>
<evidence type="ECO:0000256" key="13">
    <source>
        <dbReference type="RuleBase" id="RU003376"/>
    </source>
</evidence>
<evidence type="ECO:0000256" key="14">
    <source>
        <dbReference type="RuleBase" id="RU367152"/>
    </source>
</evidence>
<evidence type="ECO:0000256" key="5">
    <source>
        <dbReference type="ARBA" id="ARBA00022448"/>
    </source>
</evidence>
<keyword evidence="8" id="KW-0249">Electron transport</keyword>
<dbReference type="GO" id="GO:0042773">
    <property type="term" value="P:ATP synthesis coupled electron transport"/>
    <property type="evidence" value="ECO:0007669"/>
    <property type="project" value="UniProtKB-UniRule"/>
</dbReference>
<evidence type="ECO:0000256" key="12">
    <source>
        <dbReference type="ARBA" id="ARBA00025694"/>
    </source>
</evidence>
<evidence type="ECO:0000259" key="15">
    <source>
        <dbReference type="PROSITE" id="PS50253"/>
    </source>
</evidence>
<gene>
    <name evidence="16" type="ORF">GCM10011391_23670</name>
</gene>
<accession>A0A8J2YHY6</accession>
<proteinExistence type="inferred from homology"/>
<keyword evidence="11 14" id="KW-0472">Membrane</keyword>
<dbReference type="EC" id="1.10.3.-" evidence="14"/>
<evidence type="ECO:0000256" key="4">
    <source>
        <dbReference type="ARBA" id="ARBA00011700"/>
    </source>
</evidence>
<dbReference type="InterPro" id="IPR014246">
    <property type="entry name" value="QoxC"/>
</dbReference>
<dbReference type="NCBIfam" id="TIGR02897">
    <property type="entry name" value="QoxC"/>
    <property type="match status" value="1"/>
</dbReference>
<reference evidence="16" key="2">
    <citation type="submission" date="2020-09" db="EMBL/GenBank/DDBJ databases">
        <authorList>
            <person name="Sun Q."/>
            <person name="Zhou Y."/>
        </authorList>
    </citation>
    <scope>NUCLEOTIDE SEQUENCE</scope>
    <source>
        <strain evidence="16">CGMCC 1.15371</strain>
    </source>
</reference>
<dbReference type="InterPro" id="IPR035973">
    <property type="entry name" value="Cyt_c_oxidase_su3-like_sf"/>
</dbReference>